<dbReference type="InterPro" id="IPR002347">
    <property type="entry name" value="SDR_fam"/>
</dbReference>
<organism evidence="1 2">
    <name type="scientific">Sabulicella glaciei</name>
    <dbReference type="NCBI Taxonomy" id="2984948"/>
    <lineage>
        <taxon>Bacteria</taxon>
        <taxon>Pseudomonadati</taxon>
        <taxon>Pseudomonadota</taxon>
        <taxon>Alphaproteobacteria</taxon>
        <taxon>Acetobacterales</taxon>
        <taxon>Acetobacteraceae</taxon>
        <taxon>Sabulicella</taxon>
    </lineage>
</organism>
<protein>
    <submittedName>
        <fullName evidence="1">SDR family oxidoreductase</fullName>
    </submittedName>
</protein>
<gene>
    <name evidence="1" type="ORF">OF850_23330</name>
</gene>
<dbReference type="RefSeq" id="WP_301592793.1">
    <property type="nucleotide sequence ID" value="NZ_JAPFQI010000047.1"/>
</dbReference>
<comment type="caution">
    <text evidence="1">The sequence shown here is derived from an EMBL/GenBank/DDBJ whole genome shotgun (WGS) entry which is preliminary data.</text>
</comment>
<dbReference type="PRINTS" id="PR00081">
    <property type="entry name" value="GDHRDH"/>
</dbReference>
<dbReference type="PANTHER" id="PTHR43544">
    <property type="entry name" value="SHORT-CHAIN DEHYDROGENASE/REDUCTASE"/>
    <property type="match status" value="1"/>
</dbReference>
<dbReference type="InterPro" id="IPR051468">
    <property type="entry name" value="Fungal_SecMetab_SDRs"/>
</dbReference>
<dbReference type="Proteomes" id="UP001526430">
    <property type="component" value="Unassembled WGS sequence"/>
</dbReference>
<reference evidence="1 2" key="1">
    <citation type="submission" date="2022-10" db="EMBL/GenBank/DDBJ databases">
        <title>Roseococcus glaciei nov., sp. nov., isolated from glacier.</title>
        <authorList>
            <person name="Liu Q."/>
            <person name="Xin Y.-H."/>
        </authorList>
    </citation>
    <scope>NUCLEOTIDE SEQUENCE [LARGE SCALE GENOMIC DNA]</scope>
    <source>
        <strain evidence="1 2">MDT2-1-1</strain>
    </source>
</reference>
<name>A0ABT3P269_9PROT</name>
<accession>A0ABT3P269</accession>
<dbReference type="SUPFAM" id="SSF51735">
    <property type="entry name" value="NAD(P)-binding Rossmann-fold domains"/>
    <property type="match status" value="1"/>
</dbReference>
<sequence length="246" mass="25796">MNPPVAAPALATALASFPADGIAVVFGAGGGIGGALLARLRAEPAFQAAIGFGRTTLPPIDLEDEASLARAVAQAAEVGPLRLVIDATGFLHDARQRPERSWRDLDAAALARAFAINATGPALIMKHVLPRLPRTGKAVFATLSARVGSIGDNRLGGWYGYRASKAALNQIVRTAAIEQRRRWAEALRVALHPGTVETPLSSPFARDRLMIQTPSEAAARLLGVIDALGPGESGGFFDHYGAVIPW</sequence>
<proteinExistence type="predicted"/>
<evidence type="ECO:0000313" key="2">
    <source>
        <dbReference type="Proteomes" id="UP001526430"/>
    </source>
</evidence>
<dbReference type="InterPro" id="IPR036291">
    <property type="entry name" value="NAD(P)-bd_dom_sf"/>
</dbReference>
<keyword evidence="2" id="KW-1185">Reference proteome</keyword>
<dbReference type="PANTHER" id="PTHR43544:SF12">
    <property type="entry name" value="NAD(P)-BINDING ROSSMANN-FOLD SUPERFAMILY PROTEIN"/>
    <property type="match status" value="1"/>
</dbReference>
<dbReference type="EMBL" id="JAPFQI010000047">
    <property type="protein sequence ID" value="MCW8088513.1"/>
    <property type="molecule type" value="Genomic_DNA"/>
</dbReference>
<evidence type="ECO:0000313" key="1">
    <source>
        <dbReference type="EMBL" id="MCW8088513.1"/>
    </source>
</evidence>
<dbReference type="Pfam" id="PF13561">
    <property type="entry name" value="adh_short_C2"/>
    <property type="match status" value="1"/>
</dbReference>
<dbReference type="Gene3D" id="3.40.50.720">
    <property type="entry name" value="NAD(P)-binding Rossmann-like Domain"/>
    <property type="match status" value="1"/>
</dbReference>